<proteinExistence type="predicted"/>
<comment type="caution">
    <text evidence="4">The sequence shown here is derived from an EMBL/GenBank/DDBJ whole genome shotgun (WGS) entry which is preliminary data.</text>
</comment>
<keyword evidence="1" id="KW-0175">Coiled coil</keyword>
<evidence type="ECO:0000256" key="2">
    <source>
        <dbReference type="SAM" id="MobiDB-lite"/>
    </source>
</evidence>
<evidence type="ECO:0000256" key="3">
    <source>
        <dbReference type="SAM" id="SignalP"/>
    </source>
</evidence>
<accession>A0A9P9Z149</accession>
<feature type="signal peptide" evidence="3">
    <location>
        <begin position="1"/>
        <end position="28"/>
    </location>
</feature>
<dbReference type="AlphaFoldDB" id="A0A9P9Z149"/>
<feature type="coiled-coil region" evidence="1">
    <location>
        <begin position="285"/>
        <end position="332"/>
    </location>
</feature>
<reference evidence="4" key="1">
    <citation type="journal article" date="2023" name="Genome Biol. Evol.">
        <title>Long-read-based Genome Assembly of Drosophila gunungcola Reveals Fewer Chemosensory Genes in Flower-breeding Species.</title>
        <authorList>
            <person name="Negi A."/>
            <person name="Liao B.Y."/>
            <person name="Yeh S.D."/>
        </authorList>
    </citation>
    <scope>NUCLEOTIDE SEQUENCE</scope>
    <source>
        <strain evidence="4">Sukarami</strain>
    </source>
</reference>
<name>A0A9P9Z149_9MUSC</name>
<feature type="region of interest" description="Disordered" evidence="2">
    <location>
        <begin position="471"/>
        <end position="492"/>
    </location>
</feature>
<keyword evidence="5" id="KW-1185">Reference proteome</keyword>
<dbReference type="EMBL" id="JAMKOV010000001">
    <property type="protein sequence ID" value="KAI8046394.1"/>
    <property type="molecule type" value="Genomic_DNA"/>
</dbReference>
<evidence type="ECO:0000313" key="4">
    <source>
        <dbReference type="EMBL" id="KAI8046394.1"/>
    </source>
</evidence>
<dbReference type="Proteomes" id="UP001059596">
    <property type="component" value="Chromosome 3R"/>
</dbReference>
<organism evidence="4 5">
    <name type="scientific">Drosophila gunungcola</name>
    <name type="common">fruit fly</name>
    <dbReference type="NCBI Taxonomy" id="103775"/>
    <lineage>
        <taxon>Eukaryota</taxon>
        <taxon>Metazoa</taxon>
        <taxon>Ecdysozoa</taxon>
        <taxon>Arthropoda</taxon>
        <taxon>Hexapoda</taxon>
        <taxon>Insecta</taxon>
        <taxon>Pterygota</taxon>
        <taxon>Neoptera</taxon>
        <taxon>Endopterygota</taxon>
        <taxon>Diptera</taxon>
        <taxon>Brachycera</taxon>
        <taxon>Muscomorpha</taxon>
        <taxon>Ephydroidea</taxon>
        <taxon>Drosophilidae</taxon>
        <taxon>Drosophila</taxon>
        <taxon>Sophophora</taxon>
    </lineage>
</organism>
<feature type="chain" id="PRO_5040139870" evidence="3">
    <location>
        <begin position="29"/>
        <end position="547"/>
    </location>
</feature>
<sequence length="547" mass="60911">MRLFSRAILPWLWLALPSVSLSLGPVESDGSGGIGRLTPLHSTPKPAISHQPLTEYEWWLWLRWIYLRCSLTLCCRPTASPLRPRCFLTCKQKFFIRRQLYFGSRRDLSHIGLRLATAFESNRDIIPIPILCYILCSAVRGATNATSSFPEKKTHATHQKMAMARCSGWPAVMVLLACLAGSQSLPEFGDGSSPSVTGRPALIRTELRFGRNLDPSKVRVVNVKSSKGEDVEILVGKNSRKARAEEAAGSFFVRSADVKRPPMRPAAKVSGRQLTFEHSPALLKQSELAQQMGNYRQRKAEAEQRHAKQVQLQLAKAQSKALELQHQAVQGESRRGRQLAADVSWQPAYAQFPTHPVPRRNFSLEVDRQWQPFGLDHSVEILPRVQRPAAASSVSFPRDMEFAASDVHEYLAGDRDTRAYASQGYRPQNLITKHNYNYNALPQKSKYVTYMPHSVVVTASAGVATPSAGVAHTRRPGQGGPHHNPIGQSTHSIVDGPAVTLIEGVRVPDSAEDKVKTWRNARVLNNQLVPYPEGYTPPRAQMPSFDR</sequence>
<keyword evidence="3" id="KW-0732">Signal</keyword>
<evidence type="ECO:0000256" key="1">
    <source>
        <dbReference type="SAM" id="Coils"/>
    </source>
</evidence>
<protein>
    <submittedName>
        <fullName evidence="4">Uncharacterized protein</fullName>
    </submittedName>
</protein>
<evidence type="ECO:0000313" key="5">
    <source>
        <dbReference type="Proteomes" id="UP001059596"/>
    </source>
</evidence>
<gene>
    <name evidence="4" type="ORF">M5D96_002596</name>
</gene>